<organism evidence="1 2">
    <name type="scientific">Entomomonas moraniae</name>
    <dbReference type="NCBI Taxonomy" id="2213226"/>
    <lineage>
        <taxon>Bacteria</taxon>
        <taxon>Pseudomonadati</taxon>
        <taxon>Pseudomonadota</taxon>
        <taxon>Gammaproteobacteria</taxon>
        <taxon>Pseudomonadales</taxon>
        <taxon>Pseudomonadaceae</taxon>
        <taxon>Entomomonas</taxon>
    </lineage>
</organism>
<reference evidence="2" key="1">
    <citation type="submission" date="2018-06" db="EMBL/GenBank/DDBJ databases">
        <title>Complete genome of Pseudomonas insecticola strain QZS01.</title>
        <authorList>
            <person name="Wang J."/>
            <person name="Su Q."/>
        </authorList>
    </citation>
    <scope>NUCLEOTIDE SEQUENCE [LARGE SCALE GENOMIC DNA]</scope>
    <source>
        <strain evidence="2">QZS01</strain>
    </source>
</reference>
<proteinExistence type="predicted"/>
<dbReference type="KEGG" id="emo:DM558_09805"/>
<keyword evidence="2" id="KW-1185">Reference proteome</keyword>
<name>A0A3S9XFG7_9GAMM</name>
<evidence type="ECO:0000313" key="2">
    <source>
        <dbReference type="Proteomes" id="UP000273143"/>
    </source>
</evidence>
<gene>
    <name evidence="1" type="ORF">DM558_09805</name>
</gene>
<accession>A0A3S9XFG7</accession>
<dbReference type="InterPro" id="IPR021326">
    <property type="entry name" value="DUF2931"/>
</dbReference>
<protein>
    <submittedName>
        <fullName evidence="1">DUF2931 family protein</fullName>
    </submittedName>
</protein>
<dbReference type="AlphaFoldDB" id="A0A3S9XFG7"/>
<sequence>MSYFNYKIIIISIVCLLGSYNMSSSAKSYPYIIEAGSPNSYPMVYSFEGNYFFDAQGKAFLNFTTPGGGSNVFWGYGTQATQLSEINPLPYGINVRWFSALEDQFWEGRYIFKQDMLQKLPDHIVDNLLFRTKVPFARFFKFKVYVVTGGLVTVWAAAEGEQYLVGQFYAKKMINKPDWDDFYKQSINPMASIAKPKQDYIDEITQRSNEFIKKLLNGKAEKFNIEQQEPYTAQPWLRTMKGYYWKLELNNSFELKDYLAWYVNGEKIFTYFGDDQLAVKRAVPYDFTMYFEDKNNNNELERADFILDPDEVMQAFQEFELIPPLDTPITLFVDIQPDYKKIFFYVVKGNKRVKLNKILKAQRHDLYNN</sequence>
<dbReference type="Pfam" id="PF11153">
    <property type="entry name" value="DUF2931"/>
    <property type="match status" value="1"/>
</dbReference>
<dbReference type="Proteomes" id="UP000273143">
    <property type="component" value="Chromosome"/>
</dbReference>
<dbReference type="EMBL" id="CP029822">
    <property type="protein sequence ID" value="AZS51048.1"/>
    <property type="molecule type" value="Genomic_DNA"/>
</dbReference>
<evidence type="ECO:0000313" key="1">
    <source>
        <dbReference type="EMBL" id="AZS51048.1"/>
    </source>
</evidence>